<evidence type="ECO:0000313" key="1">
    <source>
        <dbReference type="EMBL" id="GFT60456.1"/>
    </source>
</evidence>
<dbReference type="Proteomes" id="UP000887013">
    <property type="component" value="Unassembled WGS sequence"/>
</dbReference>
<sequence length="1186" mass="139295">MDLPAPQSIDQASWILENSPEQTSPEDIWEIPVPRRRSLKWSIILSYIISIFRFSNEYQKGKFDLILGDNKDVEVMKNRTKIRRKPTWKKIREQVHSFNPFLNRQPLFLNKTMLHLVKLFGERLNTRGVQEMCDGDIFGNSRMLGTISKLLQCCIKVYQIDSKGERKITEYFFERQNSNTTIVLFQRVQNAHRSPGRVRFSFGMNLCYAYRFRRERLKVILKLAQFPSSIVLEIVNNLDYDENFLLALLKNSWREYIPQIYNSPYIPPRLLYAGFNTNPCLPVENGVSAFFHCTGLDSDRLFYILYDYVTNSFYESEYSLRCPSPEITLALQSVDSILRNDLSTCNNFSSLSCRQLSAVKTYDDVFKFNQFQRAVIHDIIYIKENYSRLQNFNLNKKIIVSVLKNYENIAFDGISFRKIFSYYIKYKECYENIDYFTCLLLFDNILHLNPTNNPILMPTIFKFFLTILSYKKFPKCDHGMFCNVCLPTPGLKGLQCIPFLYRQQLRIHCKELLMHLMNDPNEDKCDPDMTLKDIIIQLEHFPEIKDEFLFTRLITYLKTACDVSFQNDGRKGILAFERALQVLGETLVISEKNNIVGCLLNFNLPLGLGKVLLNLRNHCFSHYQASSSFGKCDLENDASRFESLHPLLRCILEIVQQVYVLQMFRVEIFLIEISNINYSFYTYRNIFNKILREAHRISEQQFEYFNLMKPKVKLCVENIIKGLKRSINEYENVIELKQEVLTLKVFVYFISRQSNKAHAIRLVKTVKVLSGFIKNNCDKRLNDLIKRKLTSDVMNFISRQSKNTEAFRLAIAVKVLSDFVINNCDKRLNDLIKGKLSSDVMNLCDIIKKVFSDIVSIDEDCSTFDYSKLTKFLDDLKSFKYFSMQEITTIKQKCLDRCKEVEESVVSLQNSLQNGSSLSLKEEEKLLNGIPMMGHKREILKKALLRDHKKASNMLNDLRKRTQSVKDIKDIETFITFVDKQENRNLLFSTEFPYHMNKKILHFLNRKVECLLHSMKQLKILLIEESEEIRSLYTSNSNNENARKHAVFLMRERYKRDPVVQLSLEMLLFDCQNILYRREDFKHLWEKLSGLFSGANLRDVLSHGNTVLQMAGQDLDINDLPANFIEKMLELVDDIEVLEALSFFWSKSKPMSLEEYENEIMQNTNMKSLIKKHPKWESYMQLLPLH</sequence>
<dbReference type="AlphaFoldDB" id="A0A8X6PCF3"/>
<organism evidence="1 2">
    <name type="scientific">Nephila pilipes</name>
    <name type="common">Giant wood spider</name>
    <name type="synonym">Nephila maculata</name>
    <dbReference type="NCBI Taxonomy" id="299642"/>
    <lineage>
        <taxon>Eukaryota</taxon>
        <taxon>Metazoa</taxon>
        <taxon>Ecdysozoa</taxon>
        <taxon>Arthropoda</taxon>
        <taxon>Chelicerata</taxon>
        <taxon>Arachnida</taxon>
        <taxon>Araneae</taxon>
        <taxon>Araneomorphae</taxon>
        <taxon>Entelegynae</taxon>
        <taxon>Araneoidea</taxon>
        <taxon>Nephilidae</taxon>
        <taxon>Nephila</taxon>
    </lineage>
</organism>
<name>A0A8X6PCF3_NEPPI</name>
<reference evidence="1" key="1">
    <citation type="submission" date="2020-08" db="EMBL/GenBank/DDBJ databases">
        <title>Multicomponent nature underlies the extraordinary mechanical properties of spider dragline silk.</title>
        <authorList>
            <person name="Kono N."/>
            <person name="Nakamura H."/>
            <person name="Mori M."/>
            <person name="Yoshida Y."/>
            <person name="Ohtoshi R."/>
            <person name="Malay A.D."/>
            <person name="Moran D.A.P."/>
            <person name="Tomita M."/>
            <person name="Numata K."/>
            <person name="Arakawa K."/>
        </authorList>
    </citation>
    <scope>NUCLEOTIDE SEQUENCE</scope>
</reference>
<evidence type="ECO:0000313" key="2">
    <source>
        <dbReference type="Proteomes" id="UP000887013"/>
    </source>
</evidence>
<gene>
    <name evidence="1" type="primary">NCL1_44737</name>
    <name evidence="1" type="ORF">NPIL_5381</name>
</gene>
<dbReference type="OrthoDB" id="6424171at2759"/>
<keyword evidence="2" id="KW-1185">Reference proteome</keyword>
<proteinExistence type="predicted"/>
<accession>A0A8X6PCF3</accession>
<protein>
    <submittedName>
        <fullName evidence="1">Uncharacterized protein</fullName>
    </submittedName>
</protein>
<dbReference type="EMBL" id="BMAW01114145">
    <property type="protein sequence ID" value="GFT60456.1"/>
    <property type="molecule type" value="Genomic_DNA"/>
</dbReference>
<comment type="caution">
    <text evidence="1">The sequence shown here is derived from an EMBL/GenBank/DDBJ whole genome shotgun (WGS) entry which is preliminary data.</text>
</comment>